<dbReference type="Pfam" id="PF00367">
    <property type="entry name" value="PTS_EIIB"/>
    <property type="match status" value="1"/>
</dbReference>
<evidence type="ECO:0000256" key="8">
    <source>
        <dbReference type="ARBA" id="ARBA00022777"/>
    </source>
</evidence>
<dbReference type="InterPro" id="IPR001996">
    <property type="entry name" value="PTS_IIB_1"/>
</dbReference>
<organism evidence="15 16">
    <name type="scientific">Streptococcus parauberis KRS-02083</name>
    <dbReference type="NCBI Taxonomy" id="1207545"/>
    <lineage>
        <taxon>Bacteria</taxon>
        <taxon>Bacillati</taxon>
        <taxon>Bacillota</taxon>
        <taxon>Bacilli</taxon>
        <taxon>Lactobacillales</taxon>
        <taxon>Streptococcaceae</taxon>
        <taxon>Streptococcus</taxon>
    </lineage>
</organism>
<dbReference type="PANTHER" id="PTHR30175">
    <property type="entry name" value="PHOSPHOTRANSFERASE SYSTEM TRANSPORT PROTEIN"/>
    <property type="match status" value="1"/>
</dbReference>
<dbReference type="Gene3D" id="3.30.1360.60">
    <property type="entry name" value="Glucose permease domain IIB"/>
    <property type="match status" value="1"/>
</dbReference>
<keyword evidence="2" id="KW-0813">Transport</keyword>
<keyword evidence="3" id="KW-1003">Cell membrane</keyword>
<evidence type="ECO:0000256" key="7">
    <source>
        <dbReference type="ARBA" id="ARBA00022692"/>
    </source>
</evidence>
<dbReference type="EMBL" id="ALYM01000002">
    <property type="protein sequence ID" value="EMG26025.1"/>
    <property type="molecule type" value="Genomic_DNA"/>
</dbReference>
<dbReference type="PROSITE" id="PS51098">
    <property type="entry name" value="PTS_EIIB_TYPE_1"/>
    <property type="match status" value="1"/>
</dbReference>
<keyword evidence="10 12" id="KW-0472">Membrane</keyword>
<feature type="transmembrane region" description="Helical" evidence="12">
    <location>
        <begin position="286"/>
        <end position="308"/>
    </location>
</feature>
<evidence type="ECO:0000259" key="13">
    <source>
        <dbReference type="PROSITE" id="PS51098"/>
    </source>
</evidence>
<feature type="transmembrane region" description="Helical" evidence="12">
    <location>
        <begin position="143"/>
        <end position="163"/>
    </location>
</feature>
<dbReference type="PROSITE" id="PS01035">
    <property type="entry name" value="PTS_EIIB_TYPE_1_CYS"/>
    <property type="match status" value="1"/>
</dbReference>
<evidence type="ECO:0000313" key="16">
    <source>
        <dbReference type="Proteomes" id="UP000011769"/>
    </source>
</evidence>
<evidence type="ECO:0000256" key="2">
    <source>
        <dbReference type="ARBA" id="ARBA00022448"/>
    </source>
</evidence>
<feature type="domain" description="PTS EIIC type-1" evidence="14">
    <location>
        <begin position="105"/>
        <end position="386"/>
    </location>
</feature>
<feature type="transmembrane region" description="Helical" evidence="12">
    <location>
        <begin position="207"/>
        <end position="229"/>
    </location>
</feature>
<dbReference type="PROSITE" id="PS51103">
    <property type="entry name" value="PTS_EIIC_TYPE_1"/>
    <property type="match status" value="1"/>
</dbReference>
<name>A0ABN0ITA6_9STRE</name>
<keyword evidence="16" id="KW-1185">Reference proteome</keyword>
<dbReference type="Proteomes" id="UP000011769">
    <property type="component" value="Unassembled WGS sequence"/>
</dbReference>
<protein>
    <submittedName>
        <fullName evidence="15">PTS system beta-glucoside-specific IIABC protein</fullName>
    </submittedName>
</protein>
<keyword evidence="6" id="KW-0598">Phosphotransferase system</keyword>
<keyword evidence="7 12" id="KW-0812">Transmembrane</keyword>
<accession>A0ABN0ITA6</accession>
<dbReference type="Pfam" id="PF02378">
    <property type="entry name" value="PTS_EIIC"/>
    <property type="match status" value="1"/>
</dbReference>
<dbReference type="SUPFAM" id="SSF55604">
    <property type="entry name" value="Glucose permease domain IIB"/>
    <property type="match status" value="1"/>
</dbReference>
<evidence type="ECO:0000256" key="9">
    <source>
        <dbReference type="ARBA" id="ARBA00022989"/>
    </source>
</evidence>
<gene>
    <name evidence="15" type="ORF">SPJ1_0702</name>
</gene>
<evidence type="ECO:0000256" key="6">
    <source>
        <dbReference type="ARBA" id="ARBA00022683"/>
    </source>
</evidence>
<dbReference type="InterPro" id="IPR018113">
    <property type="entry name" value="PTrfase_EIIB_Cys"/>
</dbReference>
<evidence type="ECO:0000256" key="10">
    <source>
        <dbReference type="ARBA" id="ARBA00023136"/>
    </source>
</evidence>
<evidence type="ECO:0000256" key="5">
    <source>
        <dbReference type="ARBA" id="ARBA00022679"/>
    </source>
</evidence>
<comment type="subcellular location">
    <subcellularLocation>
        <location evidence="1">Cell membrane</location>
        <topology evidence="1">Multi-pass membrane protein</topology>
    </subcellularLocation>
</comment>
<evidence type="ECO:0000256" key="1">
    <source>
        <dbReference type="ARBA" id="ARBA00004651"/>
    </source>
</evidence>
<dbReference type="InterPro" id="IPR036878">
    <property type="entry name" value="Glu_permease_IIB"/>
</dbReference>
<dbReference type="PANTHER" id="PTHR30175:SF1">
    <property type="entry name" value="PTS SYSTEM ARBUTIN-, CELLOBIOSE-, AND SALICIN-SPECIFIC EIIBC COMPONENT-RELATED"/>
    <property type="match status" value="1"/>
</dbReference>
<feature type="transmembrane region" description="Helical" evidence="12">
    <location>
        <begin position="241"/>
        <end position="274"/>
    </location>
</feature>
<keyword evidence="8" id="KW-0418">Kinase</keyword>
<evidence type="ECO:0000256" key="3">
    <source>
        <dbReference type="ARBA" id="ARBA00022475"/>
    </source>
</evidence>
<evidence type="ECO:0000256" key="4">
    <source>
        <dbReference type="ARBA" id="ARBA00022597"/>
    </source>
</evidence>
<evidence type="ECO:0000259" key="14">
    <source>
        <dbReference type="PROSITE" id="PS51103"/>
    </source>
</evidence>
<evidence type="ECO:0000256" key="12">
    <source>
        <dbReference type="SAM" id="Phobius"/>
    </source>
</evidence>
<dbReference type="InterPro" id="IPR050558">
    <property type="entry name" value="PTS_Sugar-Specific_Components"/>
</dbReference>
<reference evidence="15 16" key="1">
    <citation type="journal article" date="2013" name="PLoS ONE">
        <title>Comparative Genomic Characterization of Three Streptococcus parauberis Strains in Fish Pathogen, as Assessed by Wide-Genome Analyses.</title>
        <authorList>
            <person name="Nho S.W."/>
            <person name="Hikima J."/>
            <person name="Park S.B."/>
            <person name="Jang H.B."/>
            <person name="Cha I.S."/>
            <person name="Yasuike M."/>
            <person name="Nakamura Y."/>
            <person name="Fujiwara A."/>
            <person name="Sano M."/>
            <person name="Kanai K."/>
            <person name="Kondo H."/>
            <person name="Hirono I."/>
            <person name="Takeyama H."/>
            <person name="Aoki T."/>
            <person name="Jung T.S."/>
        </authorList>
    </citation>
    <scope>NUCLEOTIDE SEQUENCE [LARGE SCALE GENOMIC DNA]</scope>
    <source>
        <strain evidence="15 16">KRS-02083</strain>
    </source>
</reference>
<keyword evidence="4" id="KW-0762">Sugar transport</keyword>
<evidence type="ECO:0000313" key="15">
    <source>
        <dbReference type="EMBL" id="EMG26025.1"/>
    </source>
</evidence>
<feature type="active site" description="Phosphocysteine intermediate; for EIIB activity" evidence="11">
    <location>
        <position position="28"/>
    </location>
</feature>
<keyword evidence="9 12" id="KW-1133">Transmembrane helix</keyword>
<feature type="transmembrane region" description="Helical" evidence="12">
    <location>
        <begin position="175"/>
        <end position="195"/>
    </location>
</feature>
<dbReference type="InterPro" id="IPR013013">
    <property type="entry name" value="PTS_EIIC_1"/>
</dbReference>
<dbReference type="InterPro" id="IPR003352">
    <property type="entry name" value="PTS_EIIC"/>
</dbReference>
<proteinExistence type="predicted"/>
<keyword evidence="5" id="KW-0808">Transferase</keyword>
<sequence>MSKKYHELAQAIIDNLGGKENVQDVYHCQTRLRFKLKDGQLVQKSQLEELEGVTMYLFNAGVHQVVIGTHVKNVFEEIEPLVDLNKDEDGKLETEKLSPVQTLISFVAAVFQPIIPALSGAGMVKAVLALLVVFKLISNTSQTYVMLNTFSDGVFYFLPLLLAFTTAQKLKTNPILAVGVIAMMLHPNWITFVTAGEKVAFFDLIPFTLATYSSSVIPAILIVFVQSYVERLLKRIIPKSVELIFVPMFIFLIMGTLAFSILGPIGAIIGNLLADGFTYLSETISWLPPVLIGALLPIMVMFGIHNAIAPLGIMQMSQLGYDSIFGPGALVSNIAQATAASIVAIRTKDKKLKQVASSGALTGYMGITEPILYGVNLPKNTPFMHL</sequence>
<evidence type="ECO:0000256" key="11">
    <source>
        <dbReference type="PROSITE-ProRule" id="PRU00421"/>
    </source>
</evidence>
<dbReference type="CDD" id="cd00212">
    <property type="entry name" value="PTS_IIB_glc"/>
    <property type="match status" value="1"/>
</dbReference>
<comment type="caution">
    <text evidence="15">The sequence shown here is derived from an EMBL/GenBank/DDBJ whole genome shotgun (WGS) entry which is preliminary data.</text>
</comment>
<feature type="domain" description="PTS EIIB type-1" evidence="13">
    <location>
        <begin position="6"/>
        <end position="88"/>
    </location>
</feature>